<dbReference type="PANTHER" id="PTHR31424:SF3">
    <property type="entry name" value="RING-TYPE DOMAIN-CONTAINING PROTEIN"/>
    <property type="match status" value="1"/>
</dbReference>
<name>A0AAU9W1D8_9CNID</name>
<comment type="caution">
    <text evidence="2">The sequence shown here is derived from an EMBL/GenBank/DDBJ whole genome shotgun (WGS) entry which is preliminary data.</text>
</comment>
<proteinExistence type="predicted"/>
<dbReference type="Proteomes" id="UP001159428">
    <property type="component" value="Unassembled WGS sequence"/>
</dbReference>
<gene>
    <name evidence="2" type="ORF">PMEA_00029237</name>
</gene>
<keyword evidence="1" id="KW-0175">Coiled coil</keyword>
<accession>A0AAU9W1D8</accession>
<evidence type="ECO:0000313" key="3">
    <source>
        <dbReference type="Proteomes" id="UP001159428"/>
    </source>
</evidence>
<keyword evidence="3" id="KW-1185">Reference proteome</keyword>
<reference evidence="2 3" key="1">
    <citation type="submission" date="2022-05" db="EMBL/GenBank/DDBJ databases">
        <authorList>
            <consortium name="Genoscope - CEA"/>
            <person name="William W."/>
        </authorList>
    </citation>
    <scope>NUCLEOTIDE SEQUENCE [LARGE SCALE GENOMIC DNA]</scope>
</reference>
<evidence type="ECO:0000313" key="2">
    <source>
        <dbReference type="EMBL" id="CAH3041492.1"/>
    </source>
</evidence>
<sequence length="812" mass="94025">MSDRPPLESFLKWKLSIESPSLNYAAKAVTKNVIVAVDIPYPLIKAWHEFLGLQKKVRKTAAVASQPNQSASTSSDLSPAAVQEYTYVDLFEYCIPHHTFAITADEQIRKEVNNTLAKIAGMVQNLYAKAKGGSKREELNSKVRRFHIFEGQTLSVTCLREETEAIRDELEEWKQNYQHLEAESKQLFAEMYLAIQEKEQSLSNLQSKNEELQHYFEKIENSDKTYVGKDISEVKKKSRTLKEFMCRAKTALWFAKSFGLELESMTMNEQKTGISHTVMAEDQMSNYNGNSNAFDSLSEEEKSKVEKVLFLLDKFCVGDNFYHELTMVVDGLPKSYLVKQRRSQLNDICHITSTPGETEGAQTSFTDLLRDRVQDYVASHPHVDHVQIKISGDGARMTRNSSFILMSFALLHSDDEVMAAKGNHTIAVVKGKEHYNTLRQSFEDVFKDINSLISKKKIEVGGKSINLEFFLGGDYKFILLVMGLKGATSHYACVWCKIHKDMRWDTSFNLDHYQSPDLRRTLTEMFELVKKKKQNDKYCCEHEPLLHIELDHVVLDELHLLLRISDVLIENLVRDALDWDRSKNWDKRKCQQKNEHLKNLQAAIRSCGVSFDIWEKTNADGKGSGQYDFTSLLGSDKKKLLNELPTKLNGIIQPDTVEVVKTVWEKFREIYSTVTCRNPSTEMINDYFWKAKEWVNLFTSLGEKRHGYKRANVTPYMHAMVYHIPIFLQNYRTIKLFTGQGVEKNNDMARAIVHKKSNKWDAPADILKLESRQWNLRDSERAKRTYSKRKSSYWEHDLRENRKSKRLREKKN</sequence>
<protein>
    <submittedName>
        <fullName evidence="2">Uncharacterized protein</fullName>
    </submittedName>
</protein>
<evidence type="ECO:0000256" key="1">
    <source>
        <dbReference type="SAM" id="Coils"/>
    </source>
</evidence>
<dbReference type="AlphaFoldDB" id="A0AAU9W1D8"/>
<organism evidence="2 3">
    <name type="scientific">Pocillopora meandrina</name>
    <dbReference type="NCBI Taxonomy" id="46732"/>
    <lineage>
        <taxon>Eukaryota</taxon>
        <taxon>Metazoa</taxon>
        <taxon>Cnidaria</taxon>
        <taxon>Anthozoa</taxon>
        <taxon>Hexacorallia</taxon>
        <taxon>Scleractinia</taxon>
        <taxon>Astrocoeniina</taxon>
        <taxon>Pocilloporidae</taxon>
        <taxon>Pocillopora</taxon>
    </lineage>
</organism>
<dbReference type="PANTHER" id="PTHR31424">
    <property type="entry name" value="PROTEIN CBG23806"/>
    <property type="match status" value="1"/>
</dbReference>
<feature type="coiled-coil region" evidence="1">
    <location>
        <begin position="156"/>
        <end position="222"/>
    </location>
</feature>
<dbReference type="EMBL" id="CALNXJ010000006">
    <property type="protein sequence ID" value="CAH3041492.1"/>
    <property type="molecule type" value="Genomic_DNA"/>
</dbReference>